<keyword evidence="15 20" id="KW-0443">Lipid metabolism</keyword>
<evidence type="ECO:0000256" key="8">
    <source>
        <dbReference type="ARBA" id="ARBA00022452"/>
    </source>
</evidence>
<comment type="cofactor">
    <cofactor evidence="20">
        <name>Ca(2+)</name>
        <dbReference type="ChEBI" id="CHEBI:29108"/>
    </cofactor>
    <text evidence="20">Binds 1 Ca(2+) ion per monomer. In the dimeric form the Ca(2+) is bound by different amino acids with binding of each Ca(2+) shared with ligands coming from each monomer. The Ca(2+) ion may have a role in catalysis.</text>
</comment>
<evidence type="ECO:0000256" key="17">
    <source>
        <dbReference type="ARBA" id="ARBA00023237"/>
    </source>
</evidence>
<dbReference type="PANTHER" id="PTHR40457:SF1">
    <property type="entry name" value="PHOSPHOLIPASE A1"/>
    <property type="match status" value="1"/>
</dbReference>
<dbReference type="InterPro" id="IPR036541">
    <property type="entry name" value="PLipase_A1_sf"/>
</dbReference>
<sequence>MIRCCLLALLGGPLVALAAPAGADSAPPAPAEIDACVQDLVLAADADLEVGLLRTACIEQLASGLPTAAITEAERRDAATALRRRLRLERVTQSNPFVLTPYRPNYVLPLAYQDSPNLTSTQGNGLAQRMEVKFQLSFRIPLLQDVLGTEADLSIAYTGKSFWQAYDASRSRPFRETNHEPEIFLSVPVDWPWWGTRLDRVLLGVNHQSNGQDLPTSRSWNRVYATFIWEVQDMLVSLQPWWRIPEEPKSGPDDPRGDDNPDIERYAGQFELVVAWRNDNDTYSAVWRNNARADNRGSLELGWSFPMTGRARGYVQYFTGYAESLIDYQDHHNRISIGILMTDWL</sequence>
<evidence type="ECO:0000256" key="5">
    <source>
        <dbReference type="ARBA" id="ARBA00013179"/>
    </source>
</evidence>
<feature type="signal peptide" evidence="20">
    <location>
        <begin position="1"/>
        <end position="18"/>
    </location>
</feature>
<evidence type="ECO:0000256" key="9">
    <source>
        <dbReference type="ARBA" id="ARBA00022692"/>
    </source>
</evidence>
<keyword evidence="12 20" id="KW-0378">Hydrolase</keyword>
<feature type="binding site" description="in dimeric form" evidence="19">
    <location>
        <position position="259"/>
    </location>
    <ligand>
        <name>Ca(2+)</name>
        <dbReference type="ChEBI" id="CHEBI:29108"/>
        <label>1</label>
    </ligand>
</feature>
<keyword evidence="13 19" id="KW-0106">Calcium</keyword>
<dbReference type="EMBL" id="QEQK01000001">
    <property type="protein sequence ID" value="PWN57628.1"/>
    <property type="molecule type" value="Genomic_DNA"/>
</dbReference>
<feature type="chain" id="PRO_5019617801" description="Phospholipase A1" evidence="20">
    <location>
        <begin position="19"/>
        <end position="345"/>
    </location>
</feature>
<evidence type="ECO:0000256" key="12">
    <source>
        <dbReference type="ARBA" id="ARBA00022801"/>
    </source>
</evidence>
<keyword evidence="10 19" id="KW-0479">Metal-binding</keyword>
<dbReference type="AlphaFoldDB" id="A0A363UQ92"/>
<dbReference type="InterPro" id="IPR003187">
    <property type="entry name" value="PLipase_A1"/>
</dbReference>
<evidence type="ECO:0000256" key="6">
    <source>
        <dbReference type="ARBA" id="ARBA00013278"/>
    </source>
</evidence>
<evidence type="ECO:0000256" key="14">
    <source>
        <dbReference type="ARBA" id="ARBA00022963"/>
    </source>
</evidence>
<dbReference type="GO" id="GO:0016042">
    <property type="term" value="P:lipid catabolic process"/>
    <property type="evidence" value="ECO:0007669"/>
    <property type="project" value="UniProtKB-KW"/>
</dbReference>
<evidence type="ECO:0000313" key="22">
    <source>
        <dbReference type="Proteomes" id="UP000251800"/>
    </source>
</evidence>
<feature type="binding site" description="in dimeric form" evidence="19">
    <location>
        <position position="171"/>
    </location>
    <ligand>
        <name>Ca(2+)</name>
        <dbReference type="ChEBI" id="CHEBI:29108"/>
        <label>1</label>
    </ligand>
</feature>
<feature type="binding site" description="in dimeric form" evidence="19">
    <location>
        <position position="217"/>
    </location>
    <ligand>
        <name>Ca(2+)</name>
        <dbReference type="ChEBI" id="CHEBI:29108"/>
        <label>1</label>
    </ligand>
</feature>
<comment type="subcellular location">
    <subcellularLocation>
        <location evidence="20">Cell outer membrane</location>
        <topology evidence="20">Multi-pass membrane protein</topology>
    </subcellularLocation>
    <text evidence="20">One of the very few enzymes located there.</text>
</comment>
<dbReference type="RefSeq" id="WP_109718484.1">
    <property type="nucleotide sequence ID" value="NZ_QEQK01000001.1"/>
</dbReference>
<dbReference type="CDD" id="cd00541">
    <property type="entry name" value="OMPLA"/>
    <property type="match status" value="1"/>
</dbReference>
<dbReference type="EC" id="3.1.1.4" evidence="6 20"/>
<keyword evidence="9" id="KW-0812">Transmembrane</keyword>
<keyword evidence="16" id="KW-0472">Membrane</keyword>
<dbReference type="GO" id="GO:0004623">
    <property type="term" value="F:phospholipase A2 activity"/>
    <property type="evidence" value="ECO:0007669"/>
    <property type="project" value="UniProtKB-EC"/>
</dbReference>
<evidence type="ECO:0000256" key="1">
    <source>
        <dbReference type="ARBA" id="ARBA00000111"/>
    </source>
</evidence>
<comment type="catalytic activity">
    <reaction evidence="2 20">
        <text>a 1,2-diacyl-sn-glycero-3-phosphocholine + H2O = a 1-acyl-sn-glycero-3-phosphocholine + a fatty acid + H(+)</text>
        <dbReference type="Rhea" id="RHEA:15801"/>
        <dbReference type="ChEBI" id="CHEBI:15377"/>
        <dbReference type="ChEBI" id="CHEBI:15378"/>
        <dbReference type="ChEBI" id="CHEBI:28868"/>
        <dbReference type="ChEBI" id="CHEBI:57643"/>
        <dbReference type="ChEBI" id="CHEBI:58168"/>
        <dbReference type="EC" id="3.1.1.4"/>
    </reaction>
</comment>
<dbReference type="GO" id="GO:0008970">
    <property type="term" value="F:phospholipase A1 activity"/>
    <property type="evidence" value="ECO:0007669"/>
    <property type="project" value="UniProtKB-EC"/>
</dbReference>
<dbReference type="Proteomes" id="UP000251800">
    <property type="component" value="Unassembled WGS sequence"/>
</dbReference>
<dbReference type="PRINTS" id="PR01486">
    <property type="entry name" value="PHPHLIPASEA1"/>
</dbReference>
<comment type="catalytic activity">
    <reaction evidence="1 20">
        <text>a 1,2-diacyl-sn-glycero-3-phosphocholine + H2O = a 2-acyl-sn-glycero-3-phosphocholine + a fatty acid + H(+)</text>
        <dbReference type="Rhea" id="RHEA:18689"/>
        <dbReference type="ChEBI" id="CHEBI:15377"/>
        <dbReference type="ChEBI" id="CHEBI:15378"/>
        <dbReference type="ChEBI" id="CHEBI:28868"/>
        <dbReference type="ChEBI" id="CHEBI:57643"/>
        <dbReference type="ChEBI" id="CHEBI:57875"/>
        <dbReference type="EC" id="3.1.1.32"/>
    </reaction>
</comment>
<evidence type="ECO:0000256" key="15">
    <source>
        <dbReference type="ARBA" id="ARBA00023098"/>
    </source>
</evidence>
<proteinExistence type="inferred from homology"/>
<evidence type="ECO:0000256" key="10">
    <source>
        <dbReference type="ARBA" id="ARBA00022723"/>
    </source>
</evidence>
<evidence type="ECO:0000256" key="3">
    <source>
        <dbReference type="ARBA" id="ARBA00010525"/>
    </source>
</evidence>
<keyword evidence="8" id="KW-1134">Transmembrane beta strand</keyword>
<feature type="active site" description="Proton acceptor" evidence="18">
    <location>
        <position position="207"/>
    </location>
</feature>
<feature type="active site" description="Nucleophile" evidence="18">
    <location>
        <position position="209"/>
    </location>
</feature>
<evidence type="ECO:0000256" key="20">
    <source>
        <dbReference type="RuleBase" id="RU366027"/>
    </source>
</evidence>
<evidence type="ECO:0000256" key="2">
    <source>
        <dbReference type="ARBA" id="ARBA00001604"/>
    </source>
</evidence>
<dbReference type="SUPFAM" id="SSF56931">
    <property type="entry name" value="Outer membrane phospholipase A (OMPLA)"/>
    <property type="match status" value="1"/>
</dbReference>
<protein>
    <recommendedName>
        <fullName evidence="7 20">Phospholipase A1</fullName>
        <ecNumber evidence="5 20">3.1.1.32</ecNumber>
        <ecNumber evidence="6 20">3.1.1.4</ecNumber>
    </recommendedName>
    <alternativeName>
        <fullName evidence="20">Phosphatidylcholine 1-acylhydrolase</fullName>
    </alternativeName>
</protein>
<dbReference type="PANTHER" id="PTHR40457">
    <property type="entry name" value="PHOSPHOLIPASE A1"/>
    <property type="match status" value="1"/>
</dbReference>
<evidence type="ECO:0000256" key="11">
    <source>
        <dbReference type="ARBA" id="ARBA00022729"/>
    </source>
</evidence>
<comment type="function">
    <text evidence="20">Hydrolysis of phosphatidylcholine with phospholipase A2 (EC 3.1.1.4) and phospholipase A1 (EC 3.1.1.32) activities.</text>
</comment>
<accession>A0A363UQ92</accession>
<evidence type="ECO:0000256" key="16">
    <source>
        <dbReference type="ARBA" id="ARBA00023136"/>
    </source>
</evidence>
<organism evidence="21 22">
    <name type="scientific">Abyssibacter profundi</name>
    <dbReference type="NCBI Taxonomy" id="2182787"/>
    <lineage>
        <taxon>Bacteria</taxon>
        <taxon>Pseudomonadati</taxon>
        <taxon>Pseudomonadota</taxon>
        <taxon>Gammaproteobacteria</taxon>
        <taxon>Chromatiales</taxon>
        <taxon>Oceanococcaceae</taxon>
        <taxon>Abyssibacter</taxon>
    </lineage>
</organism>
<comment type="caution">
    <text evidence="21">The sequence shown here is derived from an EMBL/GenBank/DDBJ whole genome shotgun (WGS) entry which is preliminary data.</text>
</comment>
<evidence type="ECO:0000256" key="7">
    <source>
        <dbReference type="ARBA" id="ARBA00021726"/>
    </source>
</evidence>
<evidence type="ECO:0000256" key="18">
    <source>
        <dbReference type="PIRSR" id="PIRSR603187-1"/>
    </source>
</evidence>
<keyword evidence="11 20" id="KW-0732">Signal</keyword>
<dbReference type="OrthoDB" id="188433at2"/>
<evidence type="ECO:0000256" key="13">
    <source>
        <dbReference type="ARBA" id="ARBA00022837"/>
    </source>
</evidence>
<keyword evidence="14 20" id="KW-0442">Lipid degradation</keyword>
<gene>
    <name evidence="21" type="ORF">DEH80_00350</name>
</gene>
<comment type="similarity">
    <text evidence="3 20">Belongs to the phospholipase A1 family.</text>
</comment>
<name>A0A363UQ92_9GAMM</name>
<dbReference type="GO" id="GO:0005509">
    <property type="term" value="F:calcium ion binding"/>
    <property type="evidence" value="ECO:0007669"/>
    <property type="project" value="TreeGrafter"/>
</dbReference>
<dbReference type="EC" id="3.1.1.32" evidence="5 20"/>
<dbReference type="GO" id="GO:0009279">
    <property type="term" value="C:cell outer membrane"/>
    <property type="evidence" value="ECO:0007669"/>
    <property type="project" value="UniProtKB-SubCell"/>
</dbReference>
<keyword evidence="22" id="KW-1185">Reference proteome</keyword>
<dbReference type="Pfam" id="PF02253">
    <property type="entry name" value="PLA1"/>
    <property type="match status" value="1"/>
</dbReference>
<dbReference type="Gene3D" id="2.40.230.10">
    <property type="entry name" value="Phospholipase A1"/>
    <property type="match status" value="1"/>
</dbReference>
<evidence type="ECO:0000256" key="19">
    <source>
        <dbReference type="PIRSR" id="PIRSR603187-2"/>
    </source>
</evidence>
<comment type="subunit">
    <text evidence="4 20">Homodimer; dimerization is reversible, and the dimeric form is the active one.</text>
</comment>
<evidence type="ECO:0000313" key="21">
    <source>
        <dbReference type="EMBL" id="PWN57628.1"/>
    </source>
</evidence>
<reference evidence="21 22" key="1">
    <citation type="submission" date="2018-05" db="EMBL/GenBank/DDBJ databases">
        <title>Abyssibacter profundi OUC007T gen. nov., sp. nov, a marine bacterium isolated from seawater of the Mariana Trench.</title>
        <authorList>
            <person name="Zhou S."/>
        </authorList>
    </citation>
    <scope>NUCLEOTIDE SEQUENCE [LARGE SCALE GENOMIC DNA]</scope>
    <source>
        <strain evidence="21 22">OUC007</strain>
    </source>
</reference>
<keyword evidence="17 20" id="KW-0998">Cell outer membrane</keyword>
<evidence type="ECO:0000256" key="4">
    <source>
        <dbReference type="ARBA" id="ARBA00011702"/>
    </source>
</evidence>